<dbReference type="OrthoDB" id="1907642at2"/>
<dbReference type="NCBIfam" id="TIGR04398">
    <property type="entry name" value="SLAP_DUP"/>
    <property type="match status" value="1"/>
</dbReference>
<dbReference type="Proteomes" id="UP000294813">
    <property type="component" value="Unassembled WGS sequence"/>
</dbReference>
<accession>A0A4R2RQ87</accession>
<protein>
    <submittedName>
        <fullName evidence="2">SLAP domain-containing protein</fullName>
    </submittedName>
</protein>
<proteinExistence type="predicted"/>
<gene>
    <name evidence="2" type="ORF">EDD73_106142</name>
</gene>
<evidence type="ECO:0000313" key="3">
    <source>
        <dbReference type="Proteomes" id="UP000294813"/>
    </source>
</evidence>
<feature type="compositionally biased region" description="Polar residues" evidence="1">
    <location>
        <begin position="1"/>
        <end position="18"/>
    </location>
</feature>
<evidence type="ECO:0000313" key="2">
    <source>
        <dbReference type="EMBL" id="TCP65258.1"/>
    </source>
</evidence>
<comment type="caution">
    <text evidence="2">The sequence shown here is derived from an EMBL/GenBank/DDBJ whole genome shotgun (WGS) entry which is preliminary data.</text>
</comment>
<name>A0A4R2RQ87_9FIRM</name>
<dbReference type="RefSeq" id="WP_131918667.1">
    <property type="nucleotide sequence ID" value="NZ_JAOQNU010000006.1"/>
</dbReference>
<dbReference type="EMBL" id="SLXT01000006">
    <property type="protein sequence ID" value="TCP65258.1"/>
    <property type="molecule type" value="Genomic_DNA"/>
</dbReference>
<evidence type="ECO:0000256" key="1">
    <source>
        <dbReference type="SAM" id="MobiDB-lite"/>
    </source>
</evidence>
<organism evidence="2 3">
    <name type="scientific">Heliophilum fasciatum</name>
    <dbReference type="NCBI Taxonomy" id="35700"/>
    <lineage>
        <taxon>Bacteria</taxon>
        <taxon>Bacillati</taxon>
        <taxon>Bacillota</taxon>
        <taxon>Clostridia</taxon>
        <taxon>Eubacteriales</taxon>
        <taxon>Heliobacteriaceae</taxon>
        <taxon>Heliophilum</taxon>
    </lineage>
</organism>
<dbReference type="AlphaFoldDB" id="A0A4R2RQ87"/>
<feature type="region of interest" description="Disordered" evidence="1">
    <location>
        <begin position="1"/>
        <end position="21"/>
    </location>
</feature>
<sequence>MSESNQEPQAVASASPTPETGRIYLRDTQLTDNGDQVQAVLTLENTLTMPLIAVKLPVSLLDAEGTAHYQTIIDLSSLGTVPPKGQLSGTVSFPWEDKPSAITSMEGWQMVVDTARLSEVDVKTSFYVYDPDELLTSKGKTSVELQLARLQPPQPGEMRVISLTAEMYEGALLVRLLLCNSTGQEIRLPELPVVIIDKLNRQIAAGSLVAEQLQIPPYAARVIGTAFPPEAILVPEPNLEQWSVVLPKQ</sequence>
<reference evidence="2 3" key="1">
    <citation type="submission" date="2019-03" db="EMBL/GenBank/DDBJ databases">
        <title>Genomic Encyclopedia of Type Strains, Phase IV (KMG-IV): sequencing the most valuable type-strain genomes for metagenomic binning, comparative biology and taxonomic classification.</title>
        <authorList>
            <person name="Goeker M."/>
        </authorList>
    </citation>
    <scope>NUCLEOTIDE SEQUENCE [LARGE SCALE GENOMIC DNA]</scope>
    <source>
        <strain evidence="2 3">DSM 11170</strain>
    </source>
</reference>
<keyword evidence="3" id="KW-1185">Reference proteome</keyword>
<dbReference type="InterPro" id="IPR030910">
    <property type="entry name" value="SLAP_dom"/>
</dbReference>